<evidence type="ECO:0008006" key="3">
    <source>
        <dbReference type="Google" id="ProtNLM"/>
    </source>
</evidence>
<keyword evidence="2" id="KW-1185">Reference proteome</keyword>
<dbReference type="KEGG" id="prn:BW723_02115"/>
<dbReference type="EMBL" id="LSFL01000035">
    <property type="protein sequence ID" value="OBY63820.1"/>
    <property type="molecule type" value="Genomic_DNA"/>
</dbReference>
<dbReference type="AlphaFoldDB" id="A0A1B8TW51"/>
<accession>A0A1B8TW51</accession>
<evidence type="ECO:0000313" key="1">
    <source>
        <dbReference type="EMBL" id="OBY63820.1"/>
    </source>
</evidence>
<name>A0A1B8TW51_9FLAO</name>
<gene>
    <name evidence="1" type="ORF">LPB301_13585</name>
</gene>
<protein>
    <recommendedName>
        <fullName evidence="3">TonB C-terminal domain-containing protein</fullName>
    </recommendedName>
</protein>
<dbReference type="Proteomes" id="UP000092612">
    <property type="component" value="Unassembled WGS sequence"/>
</dbReference>
<comment type="caution">
    <text evidence="1">The sequence shown here is derived from an EMBL/GenBank/DDBJ whole genome shotgun (WGS) entry which is preliminary data.</text>
</comment>
<proteinExistence type="predicted"/>
<organism evidence="1 2">
    <name type="scientific">Polaribacter reichenbachii</name>
    <dbReference type="NCBI Taxonomy" id="996801"/>
    <lineage>
        <taxon>Bacteria</taxon>
        <taxon>Pseudomonadati</taxon>
        <taxon>Bacteroidota</taxon>
        <taxon>Flavobacteriia</taxon>
        <taxon>Flavobacteriales</taxon>
        <taxon>Flavobacteriaceae</taxon>
    </lineage>
</organism>
<dbReference type="STRING" id="996801.BW723_02115"/>
<reference evidence="2" key="1">
    <citation type="submission" date="2016-02" db="EMBL/GenBank/DDBJ databases">
        <title>Paenibacillus sp. LPB0068, isolated from Crassostrea gigas.</title>
        <authorList>
            <person name="Shin S.-K."/>
            <person name="Yi H."/>
        </authorList>
    </citation>
    <scope>NUCLEOTIDE SEQUENCE [LARGE SCALE GENOMIC DNA]</scope>
    <source>
        <strain evidence="2">KCTC 23969</strain>
    </source>
</reference>
<dbReference type="OrthoDB" id="1191002at2"/>
<evidence type="ECO:0000313" key="2">
    <source>
        <dbReference type="Proteomes" id="UP000092612"/>
    </source>
</evidence>
<sequence length="153" mass="17391">MRVFSFLILMIFCTSCDKFSFSKNKNVQVIDTIVDFTSVDTFPSFKDCDSFIDKIKKQDCFRNTIHQKIGEELQKHTFSIKDSIDTTVLVDLIINVKGEIVFDGLQSSQVNAELPELENVIRSSIDSLPTVLPAVKRGIPVTTKYQLPIRIKL</sequence>